<evidence type="ECO:0000256" key="2">
    <source>
        <dbReference type="ARBA" id="ARBA00023027"/>
    </source>
</evidence>
<dbReference type="InterPro" id="IPR036291">
    <property type="entry name" value="NAD(P)-bd_dom_sf"/>
</dbReference>
<name>A0A820ESX2_9BILA</name>
<dbReference type="AlphaFoldDB" id="A0A820ESX2"/>
<feature type="domain" description="D-isomer specific 2-hydroxyacid dehydrogenase NAD-binding" evidence="3">
    <location>
        <begin position="43"/>
        <end position="138"/>
    </location>
</feature>
<keyword evidence="1" id="KW-0560">Oxidoreductase</keyword>
<dbReference type="Proteomes" id="UP000663868">
    <property type="component" value="Unassembled WGS sequence"/>
</dbReference>
<dbReference type="EMBL" id="CAJOBB010010953">
    <property type="protein sequence ID" value="CAF4253513.1"/>
    <property type="molecule type" value="Genomic_DNA"/>
</dbReference>
<accession>A0A820ESX2</accession>
<organism evidence="4 5">
    <name type="scientific">Adineta steineri</name>
    <dbReference type="NCBI Taxonomy" id="433720"/>
    <lineage>
        <taxon>Eukaryota</taxon>
        <taxon>Metazoa</taxon>
        <taxon>Spiralia</taxon>
        <taxon>Gnathifera</taxon>
        <taxon>Rotifera</taxon>
        <taxon>Eurotatoria</taxon>
        <taxon>Bdelloidea</taxon>
        <taxon>Adinetida</taxon>
        <taxon>Adinetidae</taxon>
        <taxon>Adineta</taxon>
    </lineage>
</organism>
<dbReference type="PANTHER" id="PTHR43333:SF1">
    <property type="entry name" value="D-ISOMER SPECIFIC 2-HYDROXYACID DEHYDROGENASE NAD-BINDING DOMAIN-CONTAINING PROTEIN"/>
    <property type="match status" value="1"/>
</dbReference>
<comment type="caution">
    <text evidence="4">The sequence shown here is derived from an EMBL/GenBank/DDBJ whole genome shotgun (WGS) entry which is preliminary data.</text>
</comment>
<dbReference type="PANTHER" id="PTHR43333">
    <property type="entry name" value="2-HACID_DH_C DOMAIN-CONTAINING PROTEIN"/>
    <property type="match status" value="1"/>
</dbReference>
<gene>
    <name evidence="4" type="ORF">KXQ929_LOCUS42940</name>
</gene>
<proteinExistence type="predicted"/>
<keyword evidence="2" id="KW-0520">NAD</keyword>
<dbReference type="Gene3D" id="3.40.50.720">
    <property type="entry name" value="NAD(P)-binding Rossmann-like Domain"/>
    <property type="match status" value="1"/>
</dbReference>
<reference evidence="4" key="1">
    <citation type="submission" date="2021-02" db="EMBL/GenBank/DDBJ databases">
        <authorList>
            <person name="Nowell W R."/>
        </authorList>
    </citation>
    <scope>NUCLEOTIDE SEQUENCE</scope>
</reference>
<evidence type="ECO:0000313" key="4">
    <source>
        <dbReference type="EMBL" id="CAF4253513.1"/>
    </source>
</evidence>
<evidence type="ECO:0000313" key="5">
    <source>
        <dbReference type="Proteomes" id="UP000663868"/>
    </source>
</evidence>
<dbReference type="GO" id="GO:0016491">
    <property type="term" value="F:oxidoreductase activity"/>
    <property type="evidence" value="ECO:0007669"/>
    <property type="project" value="UniProtKB-KW"/>
</dbReference>
<sequence>MERINHQKEGKWYDRQPGTLKGRQIMVVVLLKCCPFHQCGTLEYLPRFLETADYVVNLLPNTPQTQNIWNATLFARMKPTAVFIDAGQGSAVVDIDLITSLEQKQLAGAVIDVYRKEPLPSEYPFWRTQELLLTSHSAAPSLAYMLLLNFFVTI</sequence>
<dbReference type="SUPFAM" id="SSF51735">
    <property type="entry name" value="NAD(P)-binding Rossmann-fold domains"/>
    <property type="match status" value="1"/>
</dbReference>
<protein>
    <recommendedName>
        <fullName evidence="3">D-isomer specific 2-hydroxyacid dehydrogenase NAD-binding domain-containing protein</fullName>
    </recommendedName>
</protein>
<evidence type="ECO:0000256" key="1">
    <source>
        <dbReference type="ARBA" id="ARBA00023002"/>
    </source>
</evidence>
<dbReference type="Pfam" id="PF02826">
    <property type="entry name" value="2-Hacid_dh_C"/>
    <property type="match status" value="1"/>
</dbReference>
<dbReference type="GO" id="GO:0051287">
    <property type="term" value="F:NAD binding"/>
    <property type="evidence" value="ECO:0007669"/>
    <property type="project" value="InterPro"/>
</dbReference>
<evidence type="ECO:0000259" key="3">
    <source>
        <dbReference type="Pfam" id="PF02826"/>
    </source>
</evidence>
<dbReference type="InterPro" id="IPR006140">
    <property type="entry name" value="D-isomer_DH_NAD-bd"/>
</dbReference>